<comment type="subcellular location">
    <subcellularLocation>
        <location evidence="6">Cell membrane</location>
        <topology evidence="6">Multi-pass membrane protein</topology>
    </subcellularLocation>
    <subcellularLocation>
        <location evidence="1">Membrane</location>
        <topology evidence="1">Multi-pass membrane protein</topology>
    </subcellularLocation>
</comment>
<reference evidence="7 8" key="1">
    <citation type="submission" date="2023-10" db="EMBL/GenBank/DDBJ databases">
        <title>Description of Microbulbifer bruguierae sp. nov., isolated from the sediments of mangrove plant Bruguiera sexangula and comparative genomic analyses of the genus Microbulbifer.</title>
        <authorList>
            <person name="Long M."/>
        </authorList>
    </citation>
    <scope>NUCLEOTIDE SEQUENCE [LARGE SCALE GENOMIC DNA]</scope>
    <source>
        <strain evidence="7 8">SPO729</strain>
    </source>
</reference>
<evidence type="ECO:0000256" key="6">
    <source>
        <dbReference type="RuleBase" id="RU363041"/>
    </source>
</evidence>
<feature type="transmembrane region" description="Helical" evidence="6">
    <location>
        <begin position="221"/>
        <end position="238"/>
    </location>
</feature>
<keyword evidence="6" id="KW-1003">Cell membrane</keyword>
<keyword evidence="8" id="KW-1185">Reference proteome</keyword>
<name>A0AAU0MXF1_9GAMM</name>
<accession>A0AAU0MXF1</accession>
<dbReference type="EMBL" id="CP137555">
    <property type="protein sequence ID" value="WOX04143.1"/>
    <property type="molecule type" value="Genomic_DNA"/>
</dbReference>
<protein>
    <recommendedName>
        <fullName evidence="6">Probable membrane transporter protein</fullName>
    </recommendedName>
</protein>
<dbReference type="AlphaFoldDB" id="A0AAU0MXF1"/>
<gene>
    <name evidence="7" type="ORF">R5R33_10345</name>
</gene>
<dbReference type="InterPro" id="IPR002781">
    <property type="entry name" value="TM_pro_TauE-like"/>
</dbReference>
<evidence type="ECO:0000256" key="4">
    <source>
        <dbReference type="ARBA" id="ARBA00022989"/>
    </source>
</evidence>
<sequence>MTYFLLVLATLITSLISGVLSMAGGSILMGIFGFFLSVPAAMVLHGVSQTASNGSRVWLYRRHVQWDVLIPYTGGALVILLLFMLLNFVPSKGIMFLLIGSFPFLALAIPKKFAMDICRKPVAFLAGILVTGAQMLAGVSGPVLDLFYVKSSLTRHQILGTKAITQTLGHVIKLGYYAMFLDLSVSLPNWLFAAVIPAAILGNTLGKILVEKLHDHHFKRIGSAVILTVSAVYIFTGLQELFG</sequence>
<keyword evidence="5 6" id="KW-0472">Membrane</keyword>
<organism evidence="7 8">
    <name type="scientific">Microbulbifer pacificus</name>
    <dbReference type="NCBI Taxonomy" id="407164"/>
    <lineage>
        <taxon>Bacteria</taxon>
        <taxon>Pseudomonadati</taxon>
        <taxon>Pseudomonadota</taxon>
        <taxon>Gammaproteobacteria</taxon>
        <taxon>Cellvibrionales</taxon>
        <taxon>Microbulbiferaceae</taxon>
        <taxon>Microbulbifer</taxon>
    </lineage>
</organism>
<dbReference type="RefSeq" id="WP_318952621.1">
    <property type="nucleotide sequence ID" value="NZ_CP137555.1"/>
</dbReference>
<feature type="transmembrane region" description="Helical" evidence="6">
    <location>
        <begin position="27"/>
        <end position="47"/>
    </location>
</feature>
<feature type="transmembrane region" description="Helical" evidence="6">
    <location>
        <begin position="68"/>
        <end position="88"/>
    </location>
</feature>
<dbReference type="KEGG" id="mpaf:R5R33_10345"/>
<evidence type="ECO:0000256" key="2">
    <source>
        <dbReference type="ARBA" id="ARBA00009142"/>
    </source>
</evidence>
<comment type="similarity">
    <text evidence="2 6">Belongs to the 4-toluene sulfonate uptake permease (TSUP) (TC 2.A.102) family.</text>
</comment>
<evidence type="ECO:0000256" key="1">
    <source>
        <dbReference type="ARBA" id="ARBA00004141"/>
    </source>
</evidence>
<dbReference type="GO" id="GO:0005886">
    <property type="term" value="C:plasma membrane"/>
    <property type="evidence" value="ECO:0007669"/>
    <property type="project" value="UniProtKB-SubCell"/>
</dbReference>
<keyword evidence="4 6" id="KW-1133">Transmembrane helix</keyword>
<feature type="transmembrane region" description="Helical" evidence="6">
    <location>
        <begin position="94"/>
        <end position="110"/>
    </location>
</feature>
<proteinExistence type="inferred from homology"/>
<feature type="transmembrane region" description="Helical" evidence="6">
    <location>
        <begin position="190"/>
        <end position="209"/>
    </location>
</feature>
<evidence type="ECO:0000313" key="8">
    <source>
        <dbReference type="Proteomes" id="UP001302477"/>
    </source>
</evidence>
<dbReference type="Proteomes" id="UP001302477">
    <property type="component" value="Chromosome"/>
</dbReference>
<evidence type="ECO:0000313" key="7">
    <source>
        <dbReference type="EMBL" id="WOX04143.1"/>
    </source>
</evidence>
<evidence type="ECO:0000256" key="3">
    <source>
        <dbReference type="ARBA" id="ARBA00022692"/>
    </source>
</evidence>
<feature type="transmembrane region" description="Helical" evidence="6">
    <location>
        <begin position="122"/>
        <end position="144"/>
    </location>
</feature>
<keyword evidence="3 6" id="KW-0812">Transmembrane</keyword>
<evidence type="ECO:0000256" key="5">
    <source>
        <dbReference type="ARBA" id="ARBA00023136"/>
    </source>
</evidence>
<dbReference type="Pfam" id="PF01925">
    <property type="entry name" value="TauE"/>
    <property type="match status" value="1"/>
</dbReference>